<evidence type="ECO:0000313" key="2">
    <source>
        <dbReference type="Proteomes" id="UP000799640"/>
    </source>
</evidence>
<name>A0A6G1HSL1_9PEZI</name>
<evidence type="ECO:0000313" key="1">
    <source>
        <dbReference type="EMBL" id="KAF2399010.1"/>
    </source>
</evidence>
<protein>
    <submittedName>
        <fullName evidence="1">Uncharacterized protein</fullName>
    </submittedName>
</protein>
<dbReference type="Proteomes" id="UP000799640">
    <property type="component" value="Unassembled WGS sequence"/>
</dbReference>
<reference evidence="1" key="1">
    <citation type="journal article" date="2020" name="Stud. Mycol.">
        <title>101 Dothideomycetes genomes: a test case for predicting lifestyles and emergence of pathogens.</title>
        <authorList>
            <person name="Haridas S."/>
            <person name="Albert R."/>
            <person name="Binder M."/>
            <person name="Bloem J."/>
            <person name="Labutti K."/>
            <person name="Salamov A."/>
            <person name="Andreopoulos B."/>
            <person name="Baker S."/>
            <person name="Barry K."/>
            <person name="Bills G."/>
            <person name="Bluhm B."/>
            <person name="Cannon C."/>
            <person name="Castanera R."/>
            <person name="Culley D."/>
            <person name="Daum C."/>
            <person name="Ezra D."/>
            <person name="Gonzalez J."/>
            <person name="Henrissat B."/>
            <person name="Kuo A."/>
            <person name="Liang C."/>
            <person name="Lipzen A."/>
            <person name="Lutzoni F."/>
            <person name="Magnuson J."/>
            <person name="Mondo S."/>
            <person name="Nolan M."/>
            <person name="Ohm R."/>
            <person name="Pangilinan J."/>
            <person name="Park H.-J."/>
            <person name="Ramirez L."/>
            <person name="Alfaro M."/>
            <person name="Sun H."/>
            <person name="Tritt A."/>
            <person name="Yoshinaga Y."/>
            <person name="Zwiers L.-H."/>
            <person name="Turgeon B."/>
            <person name="Goodwin S."/>
            <person name="Spatafora J."/>
            <person name="Crous P."/>
            <person name="Grigoriev I."/>
        </authorList>
    </citation>
    <scope>NUCLEOTIDE SEQUENCE</scope>
    <source>
        <strain evidence="1">CBS 262.69</strain>
    </source>
</reference>
<gene>
    <name evidence="1" type="ORF">EJ06DRAFT_549761</name>
</gene>
<dbReference type="EMBL" id="ML996698">
    <property type="protein sequence ID" value="KAF2399010.1"/>
    <property type="molecule type" value="Genomic_DNA"/>
</dbReference>
<dbReference type="AlphaFoldDB" id="A0A6G1HSL1"/>
<proteinExistence type="predicted"/>
<accession>A0A6G1HSL1</accession>
<keyword evidence="2" id="KW-1185">Reference proteome</keyword>
<sequence>MGDVVGLTARYYDLRGKVDQAAVTAEFAGFGQTGTNNAWMLGTVSPDAQYCLNTAELRLPFIIGYIWAFLTGNVFGDERAGSGFFWRTERSHEGLLESTGNDEAELQLRRWRLANDYEVQPEVRQDLLVMLQDDLVGDIRRYLPEISRPLEHQLRNAVETAVSLDRDFQKQVSHYFLKTWPLLMITALGENRITQRFRPTLGMDEYDIPQREWDRSTGTHLALVVWPALIEAGDNTGGNFGAQKIHSRASVVTTRMMEALIALGQRDKELLGHGHGLIVPRVPGLTLAPAPLVPQPLAAPLLAFPLRDPPLLDRGLLGPLLLGRLHQVPNLYKRRRNLEEVVVL</sequence>
<organism evidence="1 2">
    <name type="scientific">Trichodelitschia bisporula</name>
    <dbReference type="NCBI Taxonomy" id="703511"/>
    <lineage>
        <taxon>Eukaryota</taxon>
        <taxon>Fungi</taxon>
        <taxon>Dikarya</taxon>
        <taxon>Ascomycota</taxon>
        <taxon>Pezizomycotina</taxon>
        <taxon>Dothideomycetes</taxon>
        <taxon>Dothideomycetes incertae sedis</taxon>
        <taxon>Phaeotrichales</taxon>
        <taxon>Phaeotrichaceae</taxon>
        <taxon>Trichodelitschia</taxon>
    </lineage>
</organism>